<gene>
    <name evidence="1" type="ORF">HGMM_F50D11C29</name>
</gene>
<sequence>MIRYKALVIGVGLAMALGVVSFSDLPGAFTRAQEQPPQPLAPSAKLDLGGSKVNGFLFTTNGKFVFVSVSVGRDSSVFLIAASTADVTKFYGKKIRGCPVAGEICLVQIRGNINPQDLAYNEAKKVLFVPGYDDDTLYISQVAFDKDGNPTEAKAAKKVAVGAGPRAVAVNTEGTRAFTVNEREHTVSVVDILYKNDAPDKGEVIATIKLDLDEENPTYPSPADIMLSPKGDQAYVVNTDTWKVCEINNINADSEKVKKGEEKIEVGTCVDTGAYPRAMTMLEDKAYVVNSAGDSVSPLLLNPLKPVIKDEQPVEIPVGDAPRGIATDGQCWIAVTNTGVDNAEGPRASLSFIHKSLDLDKIVTTPIVALVEGDPITPTQVQVLTTADAKSLWVLNISARGELLIYPAPEQIKTCP</sequence>
<dbReference type="InterPro" id="IPR015943">
    <property type="entry name" value="WD40/YVTN_repeat-like_dom_sf"/>
</dbReference>
<dbReference type="Pfam" id="PF10282">
    <property type="entry name" value="Lactonase"/>
    <property type="match status" value="1"/>
</dbReference>
<dbReference type="InterPro" id="IPR051200">
    <property type="entry name" value="Host-pathogen_enzymatic-act"/>
</dbReference>
<dbReference type="PANTHER" id="PTHR47197:SF3">
    <property type="entry name" value="DIHYDRO-HEME D1 DEHYDROGENASE"/>
    <property type="match status" value="1"/>
</dbReference>
<accession>H5SMN4</accession>
<dbReference type="EMBL" id="AP011775">
    <property type="protein sequence ID" value="BAL57420.1"/>
    <property type="molecule type" value="Genomic_DNA"/>
</dbReference>
<dbReference type="SUPFAM" id="SSF50974">
    <property type="entry name" value="Nitrous oxide reductase, N-terminal domain"/>
    <property type="match status" value="1"/>
</dbReference>
<name>H5SMN4_9BACT</name>
<dbReference type="InterPro" id="IPR011045">
    <property type="entry name" value="N2O_reductase_N"/>
</dbReference>
<organism evidence="1">
    <name type="scientific">uncultured Acetothermia bacterium</name>
    <dbReference type="NCBI Taxonomy" id="236499"/>
    <lineage>
        <taxon>Bacteria</taxon>
        <taxon>Candidatus Bipolaricaulota</taxon>
        <taxon>environmental samples</taxon>
    </lineage>
</organism>
<protein>
    <submittedName>
        <fullName evidence="1">Uncharacterized protein</fullName>
    </submittedName>
</protein>
<reference evidence="1" key="1">
    <citation type="journal article" date="2005" name="Environ. Microbiol.">
        <title>Genetic and functional properties of uncultivated thermophilic crenarchaeotes from a subsurface gold mine as revealed by analysis of genome fragments.</title>
        <authorList>
            <person name="Nunoura T."/>
            <person name="Hirayama H."/>
            <person name="Takami H."/>
            <person name="Oida H."/>
            <person name="Nishi S."/>
            <person name="Shimamura S."/>
            <person name="Suzuki Y."/>
            <person name="Inagaki F."/>
            <person name="Takai K."/>
            <person name="Nealson K.H."/>
            <person name="Horikoshi K."/>
        </authorList>
    </citation>
    <scope>NUCLEOTIDE SEQUENCE</scope>
</reference>
<dbReference type="InterPro" id="IPR019405">
    <property type="entry name" value="Lactonase_7-beta_prop"/>
</dbReference>
<dbReference type="AlphaFoldDB" id="H5SMN4"/>
<reference evidence="1" key="2">
    <citation type="journal article" date="2012" name="PLoS ONE">
        <title>A Deeply Branching Thermophilic Bacterium with an Ancient Acetyl-CoA Pathway Dominates a Subsurface Ecosystem.</title>
        <authorList>
            <person name="Takami H."/>
            <person name="Noguchi H."/>
            <person name="Takaki Y."/>
            <person name="Uchiyama I."/>
            <person name="Toyoda A."/>
            <person name="Nishi S."/>
            <person name="Chee G.-J."/>
            <person name="Arai W."/>
            <person name="Nunoura T."/>
            <person name="Itoh T."/>
            <person name="Hattori M."/>
            <person name="Takai K."/>
        </authorList>
    </citation>
    <scope>NUCLEOTIDE SEQUENCE</scope>
</reference>
<dbReference type="PANTHER" id="PTHR47197">
    <property type="entry name" value="PROTEIN NIRF"/>
    <property type="match status" value="1"/>
</dbReference>
<evidence type="ECO:0000313" key="1">
    <source>
        <dbReference type="EMBL" id="BAL57420.1"/>
    </source>
</evidence>
<dbReference type="Gene3D" id="2.130.10.10">
    <property type="entry name" value="YVTN repeat-like/Quinoprotein amine dehydrogenase"/>
    <property type="match status" value="1"/>
</dbReference>
<proteinExistence type="predicted"/>